<keyword evidence="3" id="KW-1185">Reference proteome</keyword>
<dbReference type="EMBL" id="NBCO01000063">
    <property type="protein sequence ID" value="ORC83600.1"/>
    <property type="molecule type" value="Genomic_DNA"/>
</dbReference>
<proteinExistence type="predicted"/>
<keyword evidence="1" id="KW-1133">Transmembrane helix</keyword>
<protein>
    <submittedName>
        <fullName evidence="2">Uncharacterized protein</fullName>
    </submittedName>
</protein>
<sequence>MLSPSIVRRSTSRVTLPASLQRLFQWYPRKGGEFLGDLLAGHNLFIADIPRKFDAQHARHFSLVESLCITPLFTLSIVHYFSGFFLYPAQRKVIPVLMTELTRKTEAIHQWTDVMSKKSPGDAIAWRAGLVLSQVMLFPAWLLFSSFAPQLMHATLERTNHILYQKYACITKDAPPFVEKCMNEAREAEGFHSQQLNIPTDYCAAVLIILLVLYLTS</sequence>
<dbReference type="OrthoDB" id="271832at2759"/>
<feature type="transmembrane region" description="Helical" evidence="1">
    <location>
        <begin position="61"/>
        <end position="81"/>
    </location>
</feature>
<evidence type="ECO:0000313" key="2">
    <source>
        <dbReference type="EMBL" id="ORC83600.1"/>
    </source>
</evidence>
<dbReference type="VEuPathDB" id="TriTrypDB:TM35_000631000"/>
<dbReference type="RefSeq" id="XP_028877666.1">
    <property type="nucleotide sequence ID" value="XM_029031015.1"/>
</dbReference>
<gene>
    <name evidence="2" type="ORF">TM35_000631000</name>
</gene>
<dbReference type="Proteomes" id="UP000192257">
    <property type="component" value="Unassembled WGS sequence"/>
</dbReference>
<feature type="transmembrane region" description="Helical" evidence="1">
    <location>
        <begin position="124"/>
        <end position="144"/>
    </location>
</feature>
<evidence type="ECO:0000256" key="1">
    <source>
        <dbReference type="SAM" id="Phobius"/>
    </source>
</evidence>
<keyword evidence="1" id="KW-0812">Transmembrane</keyword>
<name>A0A1X0NHP7_9TRYP</name>
<dbReference type="AlphaFoldDB" id="A0A1X0NHP7"/>
<dbReference type="GeneID" id="39990795"/>
<reference evidence="2 3" key="1">
    <citation type="submission" date="2017-03" db="EMBL/GenBank/DDBJ databases">
        <title>An alternative strategy for trypanosome survival in the mammalian bloodstream revealed through genome and transcriptome analysis of the ubiquitous bovine parasite Trypanosoma (Megatrypanum) theileri.</title>
        <authorList>
            <person name="Kelly S."/>
            <person name="Ivens A."/>
            <person name="Mott A."/>
            <person name="O'Neill E."/>
            <person name="Emms D."/>
            <person name="Macleod O."/>
            <person name="Voorheis P."/>
            <person name="Matthews J."/>
            <person name="Matthews K."/>
            <person name="Carrington M."/>
        </authorList>
    </citation>
    <scope>NUCLEOTIDE SEQUENCE [LARGE SCALE GENOMIC DNA]</scope>
    <source>
        <strain evidence="2">Edinburgh</strain>
    </source>
</reference>
<evidence type="ECO:0000313" key="3">
    <source>
        <dbReference type="Proteomes" id="UP000192257"/>
    </source>
</evidence>
<comment type="caution">
    <text evidence="2">The sequence shown here is derived from an EMBL/GenBank/DDBJ whole genome shotgun (WGS) entry which is preliminary data.</text>
</comment>
<accession>A0A1X0NHP7</accession>
<keyword evidence="1" id="KW-0472">Membrane</keyword>
<organism evidence="2 3">
    <name type="scientific">Trypanosoma theileri</name>
    <dbReference type="NCBI Taxonomy" id="67003"/>
    <lineage>
        <taxon>Eukaryota</taxon>
        <taxon>Discoba</taxon>
        <taxon>Euglenozoa</taxon>
        <taxon>Kinetoplastea</taxon>
        <taxon>Metakinetoplastina</taxon>
        <taxon>Trypanosomatida</taxon>
        <taxon>Trypanosomatidae</taxon>
        <taxon>Trypanosoma</taxon>
    </lineage>
</organism>